<dbReference type="InterPro" id="IPR008978">
    <property type="entry name" value="HSP20-like_chaperone"/>
</dbReference>
<dbReference type="Proteomes" id="UP001055439">
    <property type="component" value="Chromosome 1"/>
</dbReference>
<dbReference type="GO" id="GO:0051082">
    <property type="term" value="F:unfolded protein binding"/>
    <property type="evidence" value="ECO:0007669"/>
    <property type="project" value="TreeGrafter"/>
</dbReference>
<dbReference type="PANTHER" id="PTHR12356">
    <property type="entry name" value="NUCLEAR MOVEMENT PROTEIN NUDC"/>
    <property type="match status" value="1"/>
</dbReference>
<gene>
    <name evidence="4" type="ORF">MUK42_24115</name>
</gene>
<evidence type="ECO:0000256" key="1">
    <source>
        <dbReference type="ARBA" id="ARBA00004496"/>
    </source>
</evidence>
<reference evidence="4" key="1">
    <citation type="submission" date="2022-05" db="EMBL/GenBank/DDBJ databases">
        <title>The Musa troglodytarum L. genome provides insights into the mechanism of non-climacteric behaviour and enrichment of carotenoids.</title>
        <authorList>
            <person name="Wang J."/>
        </authorList>
    </citation>
    <scope>NUCLEOTIDE SEQUENCE</scope>
    <source>
        <tissue evidence="4">Leaf</tissue>
    </source>
</reference>
<dbReference type="EMBL" id="CP097502">
    <property type="protein sequence ID" value="URD75067.1"/>
    <property type="molecule type" value="Genomic_DNA"/>
</dbReference>
<dbReference type="SUPFAM" id="SSF49764">
    <property type="entry name" value="HSP20-like chaperones"/>
    <property type="match status" value="1"/>
</dbReference>
<accession>A0A9E7EDT1</accession>
<dbReference type="InterPro" id="IPR007052">
    <property type="entry name" value="CS_dom"/>
</dbReference>
<dbReference type="PANTHER" id="PTHR12356:SF3">
    <property type="entry name" value="NUCLEAR MIGRATION PROTEIN NUDC"/>
    <property type="match status" value="1"/>
</dbReference>
<dbReference type="Gene3D" id="2.60.40.790">
    <property type="match status" value="1"/>
</dbReference>
<name>A0A9E7EDT1_9LILI</name>
<evidence type="ECO:0000259" key="3">
    <source>
        <dbReference type="Pfam" id="PF04969"/>
    </source>
</evidence>
<dbReference type="OrthoDB" id="416217at2759"/>
<dbReference type="GO" id="GO:0005737">
    <property type="term" value="C:cytoplasm"/>
    <property type="evidence" value="ECO:0007669"/>
    <property type="project" value="UniProtKB-SubCell"/>
</dbReference>
<comment type="subcellular location">
    <subcellularLocation>
        <location evidence="1">Cytoplasm</location>
    </subcellularLocation>
</comment>
<dbReference type="GO" id="GO:0006457">
    <property type="term" value="P:protein folding"/>
    <property type="evidence" value="ECO:0007669"/>
    <property type="project" value="TreeGrafter"/>
</dbReference>
<dbReference type="InterPro" id="IPR037898">
    <property type="entry name" value="NudC_fam"/>
</dbReference>
<dbReference type="Pfam" id="PF04969">
    <property type="entry name" value="CS"/>
    <property type="match status" value="1"/>
</dbReference>
<evidence type="ECO:0000313" key="4">
    <source>
        <dbReference type="EMBL" id="URD75067.1"/>
    </source>
</evidence>
<sequence>MTTTCMVFWHNEPNSGNGLDLSKYSWTRTLQDVTVSIPVPQGFVTCEIKKTHLKVGLKGQLPFICISLWIVDYMFDKFINDTS</sequence>
<proteinExistence type="predicted"/>
<dbReference type="AlphaFoldDB" id="A0A9E7EDT1"/>
<keyword evidence="2" id="KW-0963">Cytoplasm</keyword>
<feature type="domain" description="CS" evidence="3">
    <location>
        <begin position="23"/>
        <end position="64"/>
    </location>
</feature>
<evidence type="ECO:0000256" key="2">
    <source>
        <dbReference type="ARBA" id="ARBA00022490"/>
    </source>
</evidence>
<evidence type="ECO:0000313" key="5">
    <source>
        <dbReference type="Proteomes" id="UP001055439"/>
    </source>
</evidence>
<keyword evidence="5" id="KW-1185">Reference proteome</keyword>
<protein>
    <submittedName>
        <fullName evidence="4">CS domain</fullName>
    </submittedName>
</protein>
<organism evidence="4 5">
    <name type="scientific">Musa troglodytarum</name>
    <name type="common">fe'i banana</name>
    <dbReference type="NCBI Taxonomy" id="320322"/>
    <lineage>
        <taxon>Eukaryota</taxon>
        <taxon>Viridiplantae</taxon>
        <taxon>Streptophyta</taxon>
        <taxon>Embryophyta</taxon>
        <taxon>Tracheophyta</taxon>
        <taxon>Spermatophyta</taxon>
        <taxon>Magnoliopsida</taxon>
        <taxon>Liliopsida</taxon>
        <taxon>Zingiberales</taxon>
        <taxon>Musaceae</taxon>
        <taxon>Musa</taxon>
    </lineage>
</organism>